<keyword evidence="2" id="KW-0805">Transcription regulation</keyword>
<reference evidence="6 7" key="1">
    <citation type="submission" date="2024-10" db="EMBL/GenBank/DDBJ databases">
        <title>Paracoccus drimophilus sp. nov., a novel bacterium from corn roots in Hunan.</title>
        <authorList>
            <person name="Li X."/>
        </authorList>
    </citation>
    <scope>NUCLEOTIDE SEQUENCE [LARGE SCALE GENOMIC DNA]</scope>
    <source>
        <strain evidence="6 7">NGMCC 1.201697</strain>
    </source>
</reference>
<dbReference type="RefSeq" id="WP_395133607.1">
    <property type="nucleotide sequence ID" value="NZ_JBIMPR010000006.1"/>
</dbReference>
<evidence type="ECO:0000313" key="7">
    <source>
        <dbReference type="Proteomes" id="UP001609376"/>
    </source>
</evidence>
<dbReference type="PANTHER" id="PTHR30126:SF91">
    <property type="entry name" value="LYSR FAMILY TRANSCRIPTIONAL REGULATOR"/>
    <property type="match status" value="1"/>
</dbReference>
<dbReference type="InterPro" id="IPR036388">
    <property type="entry name" value="WH-like_DNA-bd_sf"/>
</dbReference>
<evidence type="ECO:0000256" key="4">
    <source>
        <dbReference type="ARBA" id="ARBA00023163"/>
    </source>
</evidence>
<evidence type="ECO:0000313" key="6">
    <source>
        <dbReference type="EMBL" id="MFH5774554.1"/>
    </source>
</evidence>
<sequence length="293" mass="31899">MAFSLDQLVAFQTAAQSRSFSEAARKMGKVQSAVSTAISDLEIDLGVALFDRSGRYPLLTVEGETLLQEVEAILSHCHTLREQAGLLLESGNHSLTLAVEDAVPAGRLVPVLADLQDRFAGLQIAVICPSDLVRAVADGTADFGMGCARGNYPSELSFIRVGNVTLTNVVRSDHPLANRDHVRFSHLRDHTRLALRGQFDRIATSEYLKSPRCIHVESQNALLELLREGAGWATVPGRLVTQDILQGVLTEINLNAYPKTDWTVGIDLLWKSSVPFTAVGARLKSLVLAMETE</sequence>
<dbReference type="PANTHER" id="PTHR30126">
    <property type="entry name" value="HTH-TYPE TRANSCRIPTIONAL REGULATOR"/>
    <property type="match status" value="1"/>
</dbReference>
<dbReference type="InterPro" id="IPR036390">
    <property type="entry name" value="WH_DNA-bd_sf"/>
</dbReference>
<dbReference type="EMBL" id="JBIMPR010000006">
    <property type="protein sequence ID" value="MFH5774554.1"/>
    <property type="molecule type" value="Genomic_DNA"/>
</dbReference>
<keyword evidence="7" id="KW-1185">Reference proteome</keyword>
<dbReference type="Proteomes" id="UP001609376">
    <property type="component" value="Unassembled WGS sequence"/>
</dbReference>
<dbReference type="SUPFAM" id="SSF46785">
    <property type="entry name" value="Winged helix' DNA-binding domain"/>
    <property type="match status" value="1"/>
</dbReference>
<organism evidence="6 7">
    <name type="scientific">Paracoccus broussonetiae subsp. drimophilus</name>
    <dbReference type="NCBI Taxonomy" id="3373869"/>
    <lineage>
        <taxon>Bacteria</taxon>
        <taxon>Pseudomonadati</taxon>
        <taxon>Pseudomonadota</taxon>
        <taxon>Alphaproteobacteria</taxon>
        <taxon>Rhodobacterales</taxon>
        <taxon>Paracoccaceae</taxon>
        <taxon>Paracoccus</taxon>
        <taxon>Paracoccus broussonetiae</taxon>
    </lineage>
</organism>
<accession>A0ABW7LL92</accession>
<dbReference type="InterPro" id="IPR005119">
    <property type="entry name" value="LysR_subst-bd"/>
</dbReference>
<comment type="similarity">
    <text evidence="1">Belongs to the LysR transcriptional regulatory family.</text>
</comment>
<protein>
    <submittedName>
        <fullName evidence="6">LysR family transcriptional regulator</fullName>
    </submittedName>
</protein>
<keyword evidence="3" id="KW-0238">DNA-binding</keyword>
<dbReference type="Pfam" id="PF03466">
    <property type="entry name" value="LysR_substrate"/>
    <property type="match status" value="1"/>
</dbReference>
<evidence type="ECO:0000256" key="3">
    <source>
        <dbReference type="ARBA" id="ARBA00023125"/>
    </source>
</evidence>
<dbReference type="InterPro" id="IPR000847">
    <property type="entry name" value="LysR_HTH_N"/>
</dbReference>
<dbReference type="PRINTS" id="PR00039">
    <property type="entry name" value="HTHLYSR"/>
</dbReference>
<dbReference type="SUPFAM" id="SSF53850">
    <property type="entry name" value="Periplasmic binding protein-like II"/>
    <property type="match status" value="1"/>
</dbReference>
<keyword evidence="4" id="KW-0804">Transcription</keyword>
<dbReference type="Gene3D" id="3.40.190.290">
    <property type="match status" value="1"/>
</dbReference>
<dbReference type="PROSITE" id="PS50931">
    <property type="entry name" value="HTH_LYSR"/>
    <property type="match status" value="1"/>
</dbReference>
<proteinExistence type="inferred from homology"/>
<dbReference type="CDD" id="cd05466">
    <property type="entry name" value="PBP2_LTTR_substrate"/>
    <property type="match status" value="1"/>
</dbReference>
<evidence type="ECO:0000256" key="2">
    <source>
        <dbReference type="ARBA" id="ARBA00023015"/>
    </source>
</evidence>
<feature type="domain" description="HTH lysR-type" evidence="5">
    <location>
        <begin position="3"/>
        <end position="60"/>
    </location>
</feature>
<evidence type="ECO:0000256" key="1">
    <source>
        <dbReference type="ARBA" id="ARBA00009437"/>
    </source>
</evidence>
<gene>
    <name evidence="6" type="ORF">ACHFJ0_09905</name>
</gene>
<dbReference type="Gene3D" id="1.10.10.10">
    <property type="entry name" value="Winged helix-like DNA-binding domain superfamily/Winged helix DNA-binding domain"/>
    <property type="match status" value="1"/>
</dbReference>
<dbReference type="Pfam" id="PF00126">
    <property type="entry name" value="HTH_1"/>
    <property type="match status" value="1"/>
</dbReference>
<comment type="caution">
    <text evidence="6">The sequence shown here is derived from an EMBL/GenBank/DDBJ whole genome shotgun (WGS) entry which is preliminary data.</text>
</comment>
<evidence type="ECO:0000259" key="5">
    <source>
        <dbReference type="PROSITE" id="PS50931"/>
    </source>
</evidence>
<name>A0ABW7LL92_9RHOB</name>